<dbReference type="SMART" id="SM00075">
    <property type="entry name" value="HYDRO"/>
    <property type="match status" value="1"/>
</dbReference>
<evidence type="ECO:0000313" key="9">
    <source>
        <dbReference type="EMBL" id="KIK54762.1"/>
    </source>
</evidence>
<feature type="region of interest" description="Disordered" evidence="8">
    <location>
        <begin position="28"/>
        <end position="51"/>
    </location>
</feature>
<evidence type="ECO:0000256" key="8">
    <source>
        <dbReference type="SAM" id="MobiDB-lite"/>
    </source>
</evidence>
<keyword evidence="4 7" id="KW-0964">Secreted</keyword>
<dbReference type="OrthoDB" id="4225815at2759"/>
<accession>A0A0D0C9T2</accession>
<reference evidence="9 10" key="1">
    <citation type="submission" date="2014-04" db="EMBL/GenBank/DDBJ databases">
        <title>Evolutionary Origins and Diversification of the Mycorrhizal Mutualists.</title>
        <authorList>
            <consortium name="DOE Joint Genome Institute"/>
            <consortium name="Mycorrhizal Genomics Consortium"/>
            <person name="Kohler A."/>
            <person name="Kuo A."/>
            <person name="Nagy L.G."/>
            <person name="Floudas D."/>
            <person name="Copeland A."/>
            <person name="Barry K.W."/>
            <person name="Cichocki N."/>
            <person name="Veneault-Fourrey C."/>
            <person name="LaButti K."/>
            <person name="Lindquist E.A."/>
            <person name="Lipzen A."/>
            <person name="Lundell T."/>
            <person name="Morin E."/>
            <person name="Murat C."/>
            <person name="Riley R."/>
            <person name="Ohm R."/>
            <person name="Sun H."/>
            <person name="Tunlid A."/>
            <person name="Henrissat B."/>
            <person name="Grigoriev I.V."/>
            <person name="Hibbett D.S."/>
            <person name="Martin F."/>
        </authorList>
    </citation>
    <scope>NUCLEOTIDE SEQUENCE [LARGE SCALE GENOMIC DNA]</scope>
    <source>
        <strain evidence="9 10">FD-317 M1</strain>
    </source>
</reference>
<feature type="chain" id="PRO_5013988326" description="Hydrophobin" evidence="7">
    <location>
        <begin position="20"/>
        <end position="127"/>
    </location>
</feature>
<evidence type="ECO:0000256" key="1">
    <source>
        <dbReference type="ARBA" id="ARBA00004191"/>
    </source>
</evidence>
<dbReference type="EMBL" id="KN834813">
    <property type="protein sequence ID" value="KIK54762.1"/>
    <property type="molecule type" value="Genomic_DNA"/>
</dbReference>
<comment type="subcellular location">
    <subcellularLocation>
        <location evidence="1 7">Secreted</location>
        <location evidence="1 7">Cell wall</location>
    </subcellularLocation>
</comment>
<evidence type="ECO:0000256" key="6">
    <source>
        <dbReference type="ARBA" id="ARBA00093546"/>
    </source>
</evidence>
<comment type="similarity">
    <text evidence="2 7">Belongs to the fungal hydrophobin family.</text>
</comment>
<keyword evidence="3 7" id="KW-0134">Cell wall</keyword>
<feature type="signal peptide" evidence="7">
    <location>
        <begin position="1"/>
        <end position="19"/>
    </location>
</feature>
<keyword evidence="5 7" id="KW-1015">Disulfide bond</keyword>
<evidence type="ECO:0000256" key="2">
    <source>
        <dbReference type="ARBA" id="ARBA00010446"/>
    </source>
</evidence>
<gene>
    <name evidence="9" type="ORF">GYMLUDRAFT_48462</name>
</gene>
<dbReference type="GO" id="GO:0009277">
    <property type="term" value="C:fungal-type cell wall"/>
    <property type="evidence" value="ECO:0007669"/>
    <property type="project" value="InterPro"/>
</dbReference>
<keyword evidence="10" id="KW-1185">Reference proteome</keyword>
<comment type="subunit">
    <text evidence="6">Self-assembles to form functional amyloid fibrils called rodlets. Self-assembly into fibrillar rodlets occurs spontaneously at hydrophobic:hydrophilic interfaces and the rodlets further associate laterally to form amphipathic monolayers.</text>
</comment>
<evidence type="ECO:0000256" key="4">
    <source>
        <dbReference type="ARBA" id="ARBA00022525"/>
    </source>
</evidence>
<evidence type="ECO:0000256" key="3">
    <source>
        <dbReference type="ARBA" id="ARBA00022512"/>
    </source>
</evidence>
<dbReference type="CDD" id="cd23507">
    <property type="entry name" value="hydrophobin_I"/>
    <property type="match status" value="1"/>
</dbReference>
<evidence type="ECO:0000313" key="10">
    <source>
        <dbReference type="Proteomes" id="UP000053593"/>
    </source>
</evidence>
<keyword evidence="7" id="KW-0732">Signal</keyword>
<evidence type="ECO:0000256" key="5">
    <source>
        <dbReference type="ARBA" id="ARBA00023157"/>
    </source>
</evidence>
<dbReference type="AlphaFoldDB" id="A0A0D0C9T2"/>
<dbReference type="InterPro" id="IPR001338">
    <property type="entry name" value="Class_I_Hydrophobin"/>
</dbReference>
<dbReference type="GO" id="GO:0005199">
    <property type="term" value="F:structural constituent of cell wall"/>
    <property type="evidence" value="ECO:0007669"/>
    <property type="project" value="InterPro"/>
</dbReference>
<proteinExistence type="inferred from homology"/>
<dbReference type="HOGENOM" id="CLU_105134_2_0_1"/>
<dbReference type="Pfam" id="PF01185">
    <property type="entry name" value="Hydrophobin"/>
    <property type="match status" value="1"/>
</dbReference>
<dbReference type="Proteomes" id="UP000053593">
    <property type="component" value="Unassembled WGS sequence"/>
</dbReference>
<sequence length="127" mass="12700">MMFSMQKLVSLAAVVAVAAASPALDVRGYGKPSSSATDGMGTEPTSSCSTGPVQCCNSAQTVGSLQGSSSSILKSLPLWILEDPDVLVGLDCNNLIVGQSSCQSQALCCTNSNAGSPISVGCAPVTL</sequence>
<protein>
    <recommendedName>
        <fullName evidence="7">Hydrophobin</fullName>
    </recommendedName>
</protein>
<evidence type="ECO:0000256" key="7">
    <source>
        <dbReference type="RuleBase" id="RU365009"/>
    </source>
</evidence>
<organism evidence="9 10">
    <name type="scientific">Collybiopsis luxurians FD-317 M1</name>
    <dbReference type="NCBI Taxonomy" id="944289"/>
    <lineage>
        <taxon>Eukaryota</taxon>
        <taxon>Fungi</taxon>
        <taxon>Dikarya</taxon>
        <taxon>Basidiomycota</taxon>
        <taxon>Agaricomycotina</taxon>
        <taxon>Agaricomycetes</taxon>
        <taxon>Agaricomycetidae</taxon>
        <taxon>Agaricales</taxon>
        <taxon>Marasmiineae</taxon>
        <taxon>Omphalotaceae</taxon>
        <taxon>Collybiopsis</taxon>
        <taxon>Collybiopsis luxurians</taxon>
    </lineage>
</organism>
<feature type="compositionally biased region" description="Polar residues" evidence="8">
    <location>
        <begin position="32"/>
        <end position="51"/>
    </location>
</feature>
<name>A0A0D0C9T2_9AGAR</name>